<reference evidence="1 2" key="1">
    <citation type="submission" date="2022-01" db="EMBL/GenBank/DDBJ databases">
        <authorList>
            <person name="Xiong W."/>
            <person name="Schranz E."/>
        </authorList>
    </citation>
    <scope>NUCLEOTIDE SEQUENCE [LARGE SCALE GENOMIC DNA]</scope>
</reference>
<proteinExistence type="predicted"/>
<gene>
    <name evidence="1" type="ORF">LVIROSA_LOCUS1976</name>
</gene>
<accession>A0AAU9LL30</accession>
<evidence type="ECO:0000313" key="1">
    <source>
        <dbReference type="EMBL" id="CAH1414041.1"/>
    </source>
</evidence>
<sequence length="71" mass="8262">MHIFKRSDRLPLRHRHPSLLSKGVGLGGDQRAGVSTGTAVVDFIIVFSYDFEYDRYNQDNLSEYRIFFPRV</sequence>
<organism evidence="1 2">
    <name type="scientific">Lactuca virosa</name>
    <dbReference type="NCBI Taxonomy" id="75947"/>
    <lineage>
        <taxon>Eukaryota</taxon>
        <taxon>Viridiplantae</taxon>
        <taxon>Streptophyta</taxon>
        <taxon>Embryophyta</taxon>
        <taxon>Tracheophyta</taxon>
        <taxon>Spermatophyta</taxon>
        <taxon>Magnoliopsida</taxon>
        <taxon>eudicotyledons</taxon>
        <taxon>Gunneridae</taxon>
        <taxon>Pentapetalae</taxon>
        <taxon>asterids</taxon>
        <taxon>campanulids</taxon>
        <taxon>Asterales</taxon>
        <taxon>Asteraceae</taxon>
        <taxon>Cichorioideae</taxon>
        <taxon>Cichorieae</taxon>
        <taxon>Lactucinae</taxon>
        <taxon>Lactuca</taxon>
    </lineage>
</organism>
<comment type="caution">
    <text evidence="1">The sequence shown here is derived from an EMBL/GenBank/DDBJ whole genome shotgun (WGS) entry which is preliminary data.</text>
</comment>
<dbReference type="AlphaFoldDB" id="A0AAU9LL30"/>
<keyword evidence="2" id="KW-1185">Reference proteome</keyword>
<evidence type="ECO:0000313" key="2">
    <source>
        <dbReference type="Proteomes" id="UP001157418"/>
    </source>
</evidence>
<dbReference type="Proteomes" id="UP001157418">
    <property type="component" value="Unassembled WGS sequence"/>
</dbReference>
<dbReference type="EMBL" id="CAKMRJ010000001">
    <property type="protein sequence ID" value="CAH1414041.1"/>
    <property type="molecule type" value="Genomic_DNA"/>
</dbReference>
<name>A0AAU9LL30_9ASTR</name>
<protein>
    <submittedName>
        <fullName evidence="1">Uncharacterized protein</fullName>
    </submittedName>
</protein>